<keyword evidence="2 3" id="KW-0812">Transmembrane</keyword>
<feature type="compositionally biased region" description="Basic and acidic residues" evidence="1">
    <location>
        <begin position="176"/>
        <end position="202"/>
    </location>
</feature>
<dbReference type="EMBL" id="CYKH01002148">
    <property type="protein sequence ID" value="CUI15447.1"/>
    <property type="molecule type" value="Genomic_DNA"/>
</dbReference>
<evidence type="ECO:0000256" key="1">
    <source>
        <dbReference type="SAM" id="MobiDB-lite"/>
    </source>
</evidence>
<keyword evidence="4" id="KW-1185">Reference proteome</keyword>
<protein>
    <submittedName>
        <fullName evidence="3">Transmembrane protein, putative</fullName>
    </submittedName>
</protein>
<evidence type="ECO:0000256" key="2">
    <source>
        <dbReference type="SAM" id="Phobius"/>
    </source>
</evidence>
<dbReference type="AlphaFoldDB" id="A0A0S4KM05"/>
<feature type="compositionally biased region" description="Polar residues" evidence="1">
    <location>
        <begin position="227"/>
        <end position="236"/>
    </location>
</feature>
<name>A0A0S4KM05_BODSA</name>
<evidence type="ECO:0000313" key="4">
    <source>
        <dbReference type="Proteomes" id="UP000051952"/>
    </source>
</evidence>
<reference evidence="4" key="1">
    <citation type="submission" date="2015-09" db="EMBL/GenBank/DDBJ databases">
        <authorList>
            <consortium name="Pathogen Informatics"/>
        </authorList>
    </citation>
    <scope>NUCLEOTIDE SEQUENCE [LARGE SCALE GENOMIC DNA]</scope>
    <source>
        <strain evidence="4">Lake Konstanz</strain>
    </source>
</reference>
<sequence>MINSDAFVFSPNSGSTTLYAKRIVGTSLTSLDIPALVADTATKVNCSARIVMCCSAANSSSALTCANSPLGGANTIVAVEVLGSSTSCQWTTSASWTAVDAVMLFTGKTASTSTIDMAVTTATSATAGWVLAVIVVVVILIIVGCCWRKKAMRAANTVDGPARRRELPQLRRDAAYAEVPRAHAEVPRPGTELHRRRDDDAQAHAQALSERGHTSTSVDDVEMRHVQQLSTRSQYGRSRAQPLPETRPSSFREEDPAATWGSVVPSTSLFGGGSSHPNSPAPAAPKNAQKGDDFWAA</sequence>
<proteinExistence type="predicted"/>
<accession>A0A0S4KM05</accession>
<keyword evidence="2" id="KW-0472">Membrane</keyword>
<evidence type="ECO:0000313" key="3">
    <source>
        <dbReference type="EMBL" id="CUI15447.1"/>
    </source>
</evidence>
<organism evidence="3 4">
    <name type="scientific">Bodo saltans</name>
    <name type="common">Flagellated protozoan</name>
    <dbReference type="NCBI Taxonomy" id="75058"/>
    <lineage>
        <taxon>Eukaryota</taxon>
        <taxon>Discoba</taxon>
        <taxon>Euglenozoa</taxon>
        <taxon>Kinetoplastea</taxon>
        <taxon>Metakinetoplastina</taxon>
        <taxon>Eubodonida</taxon>
        <taxon>Bodonidae</taxon>
        <taxon>Bodo</taxon>
    </lineage>
</organism>
<dbReference type="VEuPathDB" id="TriTrypDB:BSAL_42420"/>
<feature type="region of interest" description="Disordered" evidence="1">
    <location>
        <begin position="176"/>
        <end position="297"/>
    </location>
</feature>
<dbReference type="Proteomes" id="UP000051952">
    <property type="component" value="Unassembled WGS sequence"/>
</dbReference>
<keyword evidence="2" id="KW-1133">Transmembrane helix</keyword>
<feature type="transmembrane region" description="Helical" evidence="2">
    <location>
        <begin position="127"/>
        <end position="147"/>
    </location>
</feature>
<gene>
    <name evidence="3" type="ORF">BSAL_42420</name>
</gene>